<evidence type="ECO:0000313" key="8">
    <source>
        <dbReference type="EMBL" id="ACE03247.1"/>
    </source>
</evidence>
<reference evidence="8" key="1">
    <citation type="submission" date="2008-06" db="EMBL/GenBank/DDBJ databases">
        <title>Complete sequence of Chlorobium phaeobacteroides BS1.</title>
        <authorList>
            <consortium name="US DOE Joint Genome Institute"/>
            <person name="Lucas S."/>
            <person name="Copeland A."/>
            <person name="Lapidus A."/>
            <person name="Glavina del Rio T."/>
            <person name="Dalin E."/>
            <person name="Tice H."/>
            <person name="Bruce D."/>
            <person name="Goodwin L."/>
            <person name="Pitluck S."/>
            <person name="Schmutz J."/>
            <person name="Larimer F."/>
            <person name="Land M."/>
            <person name="Hauser L."/>
            <person name="Kyrpides N."/>
            <person name="Ovchinnikova G."/>
            <person name="Li T."/>
            <person name="Liu Z."/>
            <person name="Zhao F."/>
            <person name="Overmann J."/>
            <person name="Bryant D.A."/>
            <person name="Richardson P."/>
        </authorList>
    </citation>
    <scope>NUCLEOTIDE SEQUENCE [LARGE SCALE GENOMIC DNA]</scope>
    <source>
        <strain evidence="8">BS1</strain>
    </source>
</reference>
<organism evidence="8">
    <name type="scientific">Chlorobium phaeobacteroides (strain BS1)</name>
    <dbReference type="NCBI Taxonomy" id="331678"/>
    <lineage>
        <taxon>Bacteria</taxon>
        <taxon>Pseudomonadati</taxon>
        <taxon>Chlorobiota</taxon>
        <taxon>Chlorobiia</taxon>
        <taxon>Chlorobiales</taxon>
        <taxon>Chlorobiaceae</taxon>
        <taxon>Chlorobium/Pelodictyon group</taxon>
        <taxon>Chlorobium</taxon>
    </lineage>
</organism>
<dbReference type="STRING" id="331678.Cphamn1_0278"/>
<keyword evidence="6" id="KW-0472">Membrane</keyword>
<dbReference type="GO" id="GO:0009279">
    <property type="term" value="C:cell outer membrane"/>
    <property type="evidence" value="ECO:0007669"/>
    <property type="project" value="UniProtKB-SubCell"/>
</dbReference>
<dbReference type="Gene3D" id="1.20.1600.10">
    <property type="entry name" value="Outer membrane efflux proteins (OEP)"/>
    <property type="match status" value="1"/>
</dbReference>
<gene>
    <name evidence="8" type="ordered locus">Cphamn1_0278</name>
</gene>
<accession>B3EL20</accession>
<dbReference type="EMBL" id="CP001101">
    <property type="protein sequence ID" value="ACE03247.1"/>
    <property type="molecule type" value="Genomic_DNA"/>
</dbReference>
<dbReference type="Pfam" id="PF02321">
    <property type="entry name" value="OEP"/>
    <property type="match status" value="2"/>
</dbReference>
<name>B3EL20_CHLPB</name>
<dbReference type="GO" id="GO:0015288">
    <property type="term" value="F:porin activity"/>
    <property type="evidence" value="ECO:0007669"/>
    <property type="project" value="TreeGrafter"/>
</dbReference>
<dbReference type="GO" id="GO:0015562">
    <property type="term" value="F:efflux transmembrane transporter activity"/>
    <property type="evidence" value="ECO:0007669"/>
    <property type="project" value="InterPro"/>
</dbReference>
<dbReference type="KEGG" id="cpb:Cphamn1_0278"/>
<dbReference type="AlphaFoldDB" id="B3EL20"/>
<evidence type="ECO:0000256" key="7">
    <source>
        <dbReference type="ARBA" id="ARBA00023237"/>
    </source>
</evidence>
<evidence type="ECO:0000256" key="4">
    <source>
        <dbReference type="ARBA" id="ARBA00022452"/>
    </source>
</evidence>
<keyword evidence="5" id="KW-0812">Transmembrane</keyword>
<protein>
    <submittedName>
        <fullName evidence="8">Outer membrane efflux protein</fullName>
    </submittedName>
</protein>
<dbReference type="HOGENOM" id="CLU_012817_10_3_10"/>
<keyword evidence="7" id="KW-0998">Cell outer membrane</keyword>
<dbReference type="PANTHER" id="PTHR30026:SF21">
    <property type="entry name" value="SLR1270 PROTEIN"/>
    <property type="match status" value="1"/>
</dbReference>
<evidence type="ECO:0000256" key="6">
    <source>
        <dbReference type="ARBA" id="ARBA00023136"/>
    </source>
</evidence>
<dbReference type="InterPro" id="IPR003423">
    <property type="entry name" value="OMP_efflux"/>
</dbReference>
<dbReference type="SUPFAM" id="SSF56954">
    <property type="entry name" value="Outer membrane efflux proteins (OEP)"/>
    <property type="match status" value="1"/>
</dbReference>
<comment type="subcellular location">
    <subcellularLocation>
        <location evidence="1">Cell outer membrane</location>
    </subcellularLocation>
</comment>
<keyword evidence="3" id="KW-0813">Transport</keyword>
<evidence type="ECO:0000256" key="1">
    <source>
        <dbReference type="ARBA" id="ARBA00004442"/>
    </source>
</evidence>
<dbReference type="OrthoDB" id="13803at2"/>
<evidence type="ECO:0000256" key="2">
    <source>
        <dbReference type="ARBA" id="ARBA00007613"/>
    </source>
</evidence>
<evidence type="ECO:0000256" key="5">
    <source>
        <dbReference type="ARBA" id="ARBA00022692"/>
    </source>
</evidence>
<dbReference type="eggNOG" id="COG1538">
    <property type="taxonomic scope" value="Bacteria"/>
</dbReference>
<dbReference type="InterPro" id="IPR051906">
    <property type="entry name" value="TolC-like"/>
</dbReference>
<keyword evidence="4" id="KW-1134">Transmembrane beta strand</keyword>
<evidence type="ECO:0000256" key="3">
    <source>
        <dbReference type="ARBA" id="ARBA00022448"/>
    </source>
</evidence>
<comment type="similarity">
    <text evidence="2">Belongs to the outer membrane factor (OMF) (TC 1.B.17) family.</text>
</comment>
<proteinExistence type="inferred from homology"/>
<dbReference type="GO" id="GO:1990281">
    <property type="term" value="C:efflux pump complex"/>
    <property type="evidence" value="ECO:0007669"/>
    <property type="project" value="TreeGrafter"/>
</dbReference>
<sequence length="441" mass="49495">MKLVNRVPGYILALLLFLPVTVNAEDVLRLSLEQALEIASKKNYSLKAARARVDRAEARSSQAGRPYLPTVTLSETMVYTNDPAAAFTYKLRQGKIRQSDFDPAKLNNPDGIADFQLGLEVRQPILNIDADKGRLESRASRKSAEYQLERAGDNIAFEVKKTYFSLVLARNNLQAVKRSINTMRGHDREAEKAYKKGLINRSDRYSTAVRLAELQEQQMIIEDDIRTASDALRHMLRLEGETDIVPVDGLQSRGVSGALADDTPVSERADLKALEANSEAAGYRYEMVKAGSMPRVNAFLQTSLNDDFFPGLDEHSWTLGLNMSWTIYDGGRQPGREQEAKASELESRYAYEEARDRSRFEVRHALRSISTAKSRIAVAGNALKEAGLSLDYTGERYRSGMAMTFELLGREQAYTYAQMRLNKARYDLIVAESLLEYYTGG</sequence>
<dbReference type="PANTHER" id="PTHR30026">
    <property type="entry name" value="OUTER MEMBRANE PROTEIN TOLC"/>
    <property type="match status" value="1"/>
</dbReference>